<keyword evidence="6 8" id="KW-0119">Carbohydrate metabolism</keyword>
<dbReference type="Proteomes" id="UP001211065">
    <property type="component" value="Unassembled WGS sequence"/>
</dbReference>
<evidence type="ECO:0000313" key="9">
    <source>
        <dbReference type="EMBL" id="KAJ3201439.1"/>
    </source>
</evidence>
<name>A0AAD5TVF3_9FUNG</name>
<proteinExistence type="inferred from homology"/>
<dbReference type="AlphaFoldDB" id="A0AAD5TVF3"/>
<evidence type="ECO:0000256" key="1">
    <source>
        <dbReference type="ARBA" id="ARBA00005765"/>
    </source>
</evidence>
<protein>
    <recommendedName>
        <fullName evidence="2 8">Xylose isomerase</fullName>
        <ecNumber evidence="2 8">5.3.1.5</ecNumber>
    </recommendedName>
</protein>
<accession>A0AAD5TVF3</accession>
<reference evidence="9" key="1">
    <citation type="submission" date="2020-05" db="EMBL/GenBank/DDBJ databases">
        <title>Phylogenomic resolution of chytrid fungi.</title>
        <authorList>
            <person name="Stajich J.E."/>
            <person name="Amses K."/>
            <person name="Simmons R."/>
            <person name="Seto K."/>
            <person name="Myers J."/>
            <person name="Bonds A."/>
            <person name="Quandt C.A."/>
            <person name="Barry K."/>
            <person name="Liu P."/>
            <person name="Grigoriev I."/>
            <person name="Longcore J.E."/>
            <person name="James T.Y."/>
        </authorList>
    </citation>
    <scope>NUCLEOTIDE SEQUENCE</scope>
    <source>
        <strain evidence="9">JEL0476</strain>
    </source>
</reference>
<keyword evidence="10" id="KW-1185">Reference proteome</keyword>
<sequence>MEVTKKLNGASYVFWGGREGYQSILNTDLKTELDNFASFLKMAVAHKKQIGADFQLLIEPKPKEPTKHQYDYDAQTVMGFLLKYDLDKEFNLNIEPNHTTLAGHSYEHDLAITAAFGKLGSIDCNTGDESLGWDTDEKKATFVMKLVIKMGGLGQGGLNFDCKVRRESTDLEDLFIAHVGAMDVFAKGLRNAAVSINGKLSKMLTERYESWESKEGKEVRSGKSSFEQLEKFIKASPQIPVLSGKQELFDRVFNDEIHDALRN</sequence>
<evidence type="ECO:0000256" key="3">
    <source>
        <dbReference type="ARBA" id="ARBA00022629"/>
    </source>
</evidence>
<dbReference type="GO" id="GO:0042732">
    <property type="term" value="P:D-xylose metabolic process"/>
    <property type="evidence" value="ECO:0007669"/>
    <property type="project" value="UniProtKB-KW"/>
</dbReference>
<gene>
    <name evidence="9" type="ORF">HK099_002240</name>
</gene>
<evidence type="ECO:0000256" key="8">
    <source>
        <dbReference type="RuleBase" id="RU000609"/>
    </source>
</evidence>
<organism evidence="9 10">
    <name type="scientific">Clydaea vesicula</name>
    <dbReference type="NCBI Taxonomy" id="447962"/>
    <lineage>
        <taxon>Eukaryota</taxon>
        <taxon>Fungi</taxon>
        <taxon>Fungi incertae sedis</taxon>
        <taxon>Chytridiomycota</taxon>
        <taxon>Chytridiomycota incertae sedis</taxon>
        <taxon>Chytridiomycetes</taxon>
        <taxon>Lobulomycetales</taxon>
        <taxon>Lobulomycetaceae</taxon>
        <taxon>Clydaea</taxon>
    </lineage>
</organism>
<evidence type="ECO:0000256" key="6">
    <source>
        <dbReference type="ARBA" id="ARBA00023277"/>
    </source>
</evidence>
<dbReference type="PROSITE" id="PS51415">
    <property type="entry name" value="XYLOSE_ISOMERASE"/>
    <property type="match status" value="1"/>
</dbReference>
<keyword evidence="3 8" id="KW-0859">Xylose metabolism</keyword>
<dbReference type="PANTHER" id="PTHR48408:SF1">
    <property type="entry name" value="XYLOSE ISOMERASE"/>
    <property type="match status" value="1"/>
</dbReference>
<evidence type="ECO:0000256" key="7">
    <source>
        <dbReference type="ARBA" id="ARBA00033659"/>
    </source>
</evidence>
<dbReference type="InterPro" id="IPR036237">
    <property type="entry name" value="Xyl_isomerase-like_sf"/>
</dbReference>
<dbReference type="PRINTS" id="PR00688">
    <property type="entry name" value="XYLOSISMRASE"/>
</dbReference>
<dbReference type="EMBL" id="JADGJW010001727">
    <property type="protein sequence ID" value="KAJ3201439.1"/>
    <property type="molecule type" value="Genomic_DNA"/>
</dbReference>
<evidence type="ECO:0000313" key="10">
    <source>
        <dbReference type="Proteomes" id="UP001211065"/>
    </source>
</evidence>
<evidence type="ECO:0000256" key="2">
    <source>
        <dbReference type="ARBA" id="ARBA00011958"/>
    </source>
</evidence>
<dbReference type="InterPro" id="IPR001998">
    <property type="entry name" value="Xylose_isomerase"/>
</dbReference>
<dbReference type="Gene3D" id="3.20.20.150">
    <property type="entry name" value="Divalent-metal-dependent TIM barrel enzymes"/>
    <property type="match status" value="1"/>
</dbReference>
<comment type="catalytic activity">
    <reaction evidence="7 8">
        <text>alpha-D-xylose = alpha-D-xylulofuranose</text>
        <dbReference type="Rhea" id="RHEA:22816"/>
        <dbReference type="ChEBI" id="CHEBI:28518"/>
        <dbReference type="ChEBI" id="CHEBI:188998"/>
        <dbReference type="EC" id="5.3.1.5"/>
    </reaction>
</comment>
<evidence type="ECO:0000256" key="4">
    <source>
        <dbReference type="ARBA" id="ARBA00022723"/>
    </source>
</evidence>
<dbReference type="EC" id="5.3.1.5" evidence="2 8"/>
<dbReference type="SUPFAM" id="SSF51658">
    <property type="entry name" value="Xylose isomerase-like"/>
    <property type="match status" value="1"/>
</dbReference>
<evidence type="ECO:0000256" key="5">
    <source>
        <dbReference type="ARBA" id="ARBA00023235"/>
    </source>
</evidence>
<comment type="similarity">
    <text evidence="1 8">Belongs to the xylose isomerase family.</text>
</comment>
<keyword evidence="5 8" id="KW-0413">Isomerase</keyword>
<keyword evidence="4 8" id="KW-0479">Metal-binding</keyword>
<dbReference type="PANTHER" id="PTHR48408">
    <property type="match status" value="1"/>
</dbReference>
<dbReference type="GO" id="GO:0046872">
    <property type="term" value="F:metal ion binding"/>
    <property type="evidence" value="ECO:0007669"/>
    <property type="project" value="UniProtKB-KW"/>
</dbReference>
<comment type="caution">
    <text evidence="9">The sequence shown here is derived from an EMBL/GenBank/DDBJ whole genome shotgun (WGS) entry which is preliminary data.</text>
</comment>
<dbReference type="GO" id="GO:0009045">
    <property type="term" value="F:xylose isomerase activity"/>
    <property type="evidence" value="ECO:0007669"/>
    <property type="project" value="UniProtKB-EC"/>
</dbReference>